<dbReference type="RefSeq" id="WP_151568247.1">
    <property type="nucleotide sequence ID" value="NZ_WBMT01000025.1"/>
</dbReference>
<keyword evidence="1" id="KW-1133">Transmembrane helix</keyword>
<evidence type="ECO:0000256" key="1">
    <source>
        <dbReference type="SAM" id="Phobius"/>
    </source>
</evidence>
<evidence type="ECO:0000313" key="3">
    <source>
        <dbReference type="Proteomes" id="UP000468735"/>
    </source>
</evidence>
<keyword evidence="1" id="KW-0812">Transmembrane</keyword>
<accession>A0A6H9YD60</accession>
<dbReference type="EMBL" id="WBMT01000025">
    <property type="protein sequence ID" value="KAB2341527.1"/>
    <property type="molecule type" value="Genomic_DNA"/>
</dbReference>
<keyword evidence="3" id="KW-1185">Reference proteome</keyword>
<feature type="transmembrane region" description="Helical" evidence="1">
    <location>
        <begin position="25"/>
        <end position="45"/>
    </location>
</feature>
<dbReference type="Proteomes" id="UP000468735">
    <property type="component" value="Unassembled WGS sequence"/>
</dbReference>
<name>A0A6H9YD60_9ACTN</name>
<dbReference type="OrthoDB" id="4229874at2"/>
<organism evidence="2 3">
    <name type="scientific">Actinomadura rudentiformis</name>
    <dbReference type="NCBI Taxonomy" id="359158"/>
    <lineage>
        <taxon>Bacteria</taxon>
        <taxon>Bacillati</taxon>
        <taxon>Actinomycetota</taxon>
        <taxon>Actinomycetes</taxon>
        <taxon>Streptosporangiales</taxon>
        <taxon>Thermomonosporaceae</taxon>
        <taxon>Actinomadura</taxon>
    </lineage>
</organism>
<gene>
    <name evidence="2" type="ORF">F8566_41010</name>
</gene>
<dbReference type="AlphaFoldDB" id="A0A6H9YD60"/>
<feature type="transmembrane region" description="Helical" evidence="1">
    <location>
        <begin position="97"/>
        <end position="114"/>
    </location>
</feature>
<reference evidence="2 3" key="1">
    <citation type="submission" date="2019-09" db="EMBL/GenBank/DDBJ databases">
        <title>Actinomadura physcomitrii sp. nov., a novel actinomycete isolated from moss [Physcomitrium sphaericum (Ludw) Fuernr].</title>
        <authorList>
            <person name="Zhuang X."/>
            <person name="Liu C."/>
        </authorList>
    </citation>
    <scope>NUCLEOTIDE SEQUENCE [LARGE SCALE GENOMIC DNA]</scope>
    <source>
        <strain evidence="2 3">HMC1</strain>
    </source>
</reference>
<feature type="transmembrane region" description="Helical" evidence="1">
    <location>
        <begin position="65"/>
        <end position="88"/>
    </location>
</feature>
<protein>
    <submittedName>
        <fullName evidence="2">Uncharacterized protein</fullName>
    </submittedName>
</protein>
<comment type="caution">
    <text evidence="2">The sequence shown here is derived from an EMBL/GenBank/DDBJ whole genome shotgun (WGS) entry which is preliminary data.</text>
</comment>
<evidence type="ECO:0000313" key="2">
    <source>
        <dbReference type="EMBL" id="KAB2341527.1"/>
    </source>
</evidence>
<proteinExistence type="predicted"/>
<keyword evidence="1" id="KW-0472">Membrane</keyword>
<feature type="transmembrane region" description="Helical" evidence="1">
    <location>
        <begin position="120"/>
        <end position="137"/>
    </location>
</feature>
<sequence length="332" mass="36799">MNTSQDLTDEARDLSESRDRTMQNLPWIFSGLIFLFVCIKILLASRLDTSTALGIARATNPLDPLPGILITFIPAASVGVGTIAVYMVNNVSGAISIFRHWLVYFALVGLLSVVQDWKSTLFQLAIPLLFGASWLIGKLAQHNAAKHGITLAGDSMFAKTAQLTGYPKATDRVLVELIDEIKAVDERLDAEEDSSERRKLRNKRSSLIERYDSRLRSIDSAHARPIEYVAVTVVGILVFSSSATLFTTDPWIPVEQVTLSNKTTLVGYVVGSGDKWTDILQESDRQIKTIKSDDIASRTVCLVEKSGDTKRNVRTIWGVRLNKANYPVCRKQ</sequence>